<dbReference type="SUPFAM" id="SSF51905">
    <property type="entry name" value="FAD/NAD(P)-binding domain"/>
    <property type="match status" value="1"/>
</dbReference>
<sequence>MLLSDGTEVPYDALIVATGVRPRQLPGTPAPRHPGTPAHTLHPLDDALALKARLGAGRSLAVVGAGFLGAEPAAVAVDLGTRTNRAGHRTDIDSFSATPAEPLLYQ</sequence>
<feature type="domain" description="FAD/NAD(P)-binding" evidence="6">
    <location>
        <begin position="5"/>
        <end position="82"/>
    </location>
</feature>
<evidence type="ECO:0000256" key="2">
    <source>
        <dbReference type="ARBA" id="ARBA00022630"/>
    </source>
</evidence>
<name>L8P771_STRVR</name>
<comment type="caution">
    <text evidence="7">The sequence shown here is derived from an EMBL/GenBank/DDBJ whole genome shotgun (WGS) entry which is preliminary data.</text>
</comment>
<dbReference type="PANTHER" id="PTHR43557:SF2">
    <property type="entry name" value="RIESKE DOMAIN-CONTAINING PROTEIN-RELATED"/>
    <property type="match status" value="1"/>
</dbReference>
<organism evidence="7 8">
    <name type="scientific">Streptomyces viridochromogenes Tue57</name>
    <dbReference type="NCBI Taxonomy" id="1160705"/>
    <lineage>
        <taxon>Bacteria</taxon>
        <taxon>Bacillati</taxon>
        <taxon>Actinomycetota</taxon>
        <taxon>Actinomycetes</taxon>
        <taxon>Kitasatosporales</taxon>
        <taxon>Streptomycetaceae</taxon>
        <taxon>Streptomyces</taxon>
    </lineage>
</organism>
<dbReference type="GO" id="GO:0005737">
    <property type="term" value="C:cytoplasm"/>
    <property type="evidence" value="ECO:0007669"/>
    <property type="project" value="TreeGrafter"/>
</dbReference>
<evidence type="ECO:0000256" key="3">
    <source>
        <dbReference type="ARBA" id="ARBA00022827"/>
    </source>
</evidence>
<comment type="cofactor">
    <cofactor evidence="1">
        <name>FAD</name>
        <dbReference type="ChEBI" id="CHEBI:57692"/>
    </cofactor>
</comment>
<feature type="region of interest" description="Disordered" evidence="5">
    <location>
        <begin position="86"/>
        <end position="106"/>
    </location>
</feature>
<dbReference type="Proteomes" id="UP000011205">
    <property type="component" value="Unassembled WGS sequence"/>
</dbReference>
<evidence type="ECO:0000256" key="1">
    <source>
        <dbReference type="ARBA" id="ARBA00001974"/>
    </source>
</evidence>
<keyword evidence="2" id="KW-0285">Flavoprotein</keyword>
<evidence type="ECO:0000313" key="7">
    <source>
        <dbReference type="EMBL" id="ELS51117.1"/>
    </source>
</evidence>
<dbReference type="Gene3D" id="3.50.50.60">
    <property type="entry name" value="FAD/NAD(P)-binding domain"/>
    <property type="match status" value="2"/>
</dbReference>
<dbReference type="InterPro" id="IPR050446">
    <property type="entry name" value="FAD-oxidoreductase/Apoptosis"/>
</dbReference>
<dbReference type="EMBL" id="AMLP01000246">
    <property type="protein sequence ID" value="ELS51117.1"/>
    <property type="molecule type" value="Genomic_DNA"/>
</dbReference>
<protein>
    <submittedName>
        <fullName evidence="7">Putative Ferredoxin reductase</fullName>
    </submittedName>
</protein>
<dbReference type="AlphaFoldDB" id="L8P771"/>
<gene>
    <name evidence="7" type="ORF">STVIR_7901</name>
</gene>
<evidence type="ECO:0000313" key="8">
    <source>
        <dbReference type="Proteomes" id="UP000011205"/>
    </source>
</evidence>
<dbReference type="PATRIC" id="fig|1160705.3.peg.7810"/>
<evidence type="ECO:0000256" key="4">
    <source>
        <dbReference type="ARBA" id="ARBA00023002"/>
    </source>
</evidence>
<dbReference type="PRINTS" id="PR00368">
    <property type="entry name" value="FADPNR"/>
</dbReference>
<proteinExistence type="predicted"/>
<keyword evidence="3" id="KW-0274">FAD</keyword>
<dbReference type="GO" id="GO:0016651">
    <property type="term" value="F:oxidoreductase activity, acting on NAD(P)H"/>
    <property type="evidence" value="ECO:0007669"/>
    <property type="project" value="TreeGrafter"/>
</dbReference>
<reference evidence="7 8" key="1">
    <citation type="journal article" date="2013" name="Genome Announc.">
        <title>Draft Genome Sequence of Streptomyces viridochromogenes Strain Tu57, Producer of Avilamycin.</title>
        <authorList>
            <person name="Gruning B.A."/>
            <person name="Erxleben A."/>
            <person name="Hahnlein A."/>
            <person name="Gunther S."/>
        </authorList>
    </citation>
    <scope>NUCLEOTIDE SEQUENCE [LARGE SCALE GENOMIC DNA]</scope>
    <source>
        <strain evidence="7 8">Tue57</strain>
    </source>
</reference>
<dbReference type="Pfam" id="PF07992">
    <property type="entry name" value="Pyr_redox_2"/>
    <property type="match status" value="1"/>
</dbReference>
<accession>L8P771</accession>
<evidence type="ECO:0000259" key="6">
    <source>
        <dbReference type="Pfam" id="PF07992"/>
    </source>
</evidence>
<dbReference type="InterPro" id="IPR036188">
    <property type="entry name" value="FAD/NAD-bd_sf"/>
</dbReference>
<keyword evidence="4" id="KW-0560">Oxidoreductase</keyword>
<evidence type="ECO:0000256" key="5">
    <source>
        <dbReference type="SAM" id="MobiDB-lite"/>
    </source>
</evidence>
<dbReference type="PANTHER" id="PTHR43557">
    <property type="entry name" value="APOPTOSIS-INDUCING FACTOR 1"/>
    <property type="match status" value="1"/>
</dbReference>
<dbReference type="InterPro" id="IPR023753">
    <property type="entry name" value="FAD/NAD-binding_dom"/>
</dbReference>